<dbReference type="EMBL" id="AP017928">
    <property type="protein sequence ID" value="BBA34503.1"/>
    <property type="molecule type" value="Genomic_DNA"/>
</dbReference>
<dbReference type="RefSeq" id="WP_119629895.1">
    <property type="nucleotide sequence ID" value="NZ_AP017928.1"/>
</dbReference>
<dbReference type="Proteomes" id="UP000266313">
    <property type="component" value="Chromosome"/>
</dbReference>
<accession>A0A250KS46</accession>
<dbReference type="AlphaFoldDB" id="A0A250KS46"/>
<name>A0A250KS46_9GAMM</name>
<protein>
    <submittedName>
        <fullName evidence="1">Uncharacterized protein</fullName>
    </submittedName>
</protein>
<keyword evidence="2" id="KW-1185">Reference proteome</keyword>
<sequence>MSDKTDIHWEATEKRRRIMPFRALVRDAAFIWRMCEVRYQGMTDSRHVKDVIEDNLAASRAHRFPQVSETKT</sequence>
<organism evidence="1 2">
    <name type="scientific">Methylocaldum marinum</name>
    <dbReference type="NCBI Taxonomy" id="1432792"/>
    <lineage>
        <taxon>Bacteria</taxon>
        <taxon>Pseudomonadati</taxon>
        <taxon>Pseudomonadota</taxon>
        <taxon>Gammaproteobacteria</taxon>
        <taxon>Methylococcales</taxon>
        <taxon>Methylococcaceae</taxon>
        <taxon>Methylocaldum</taxon>
    </lineage>
</organism>
<reference evidence="1 2" key="1">
    <citation type="submission" date="2016-12" db="EMBL/GenBank/DDBJ databases">
        <title>Genome sequencing of Methylocaldum marinum.</title>
        <authorList>
            <person name="Takeuchi M."/>
            <person name="Kamagata Y."/>
            <person name="Hiraoka S."/>
            <person name="Oshima K."/>
            <person name="Hattori M."/>
            <person name="Iwasaki W."/>
        </authorList>
    </citation>
    <scope>NUCLEOTIDE SEQUENCE [LARGE SCALE GENOMIC DNA]</scope>
    <source>
        <strain evidence="1 2">S8</strain>
    </source>
</reference>
<dbReference type="KEGG" id="mmai:sS8_2552"/>
<gene>
    <name evidence="1" type="ORF">sS8_2552</name>
</gene>
<proteinExistence type="predicted"/>
<evidence type="ECO:0000313" key="1">
    <source>
        <dbReference type="EMBL" id="BBA34503.1"/>
    </source>
</evidence>
<evidence type="ECO:0000313" key="2">
    <source>
        <dbReference type="Proteomes" id="UP000266313"/>
    </source>
</evidence>